<dbReference type="InterPro" id="IPR012022">
    <property type="entry name" value="UCP005295"/>
</dbReference>
<dbReference type="InterPro" id="IPR032466">
    <property type="entry name" value="Metal_Hydrolase"/>
</dbReference>
<dbReference type="PANTHER" id="PTHR42658:SF1">
    <property type="entry name" value="HYDROLASE TATD"/>
    <property type="match status" value="1"/>
</dbReference>
<dbReference type="Proteomes" id="UP000518300">
    <property type="component" value="Unassembled WGS sequence"/>
</dbReference>
<accession>A0A848LPG3</accession>
<keyword evidence="1 2" id="KW-0378">Hydrolase</keyword>
<keyword evidence="3" id="KW-1185">Reference proteome</keyword>
<evidence type="ECO:0000313" key="3">
    <source>
        <dbReference type="Proteomes" id="UP000518300"/>
    </source>
</evidence>
<dbReference type="PANTHER" id="PTHR42658">
    <property type="entry name" value="HYDROLASE TATD"/>
    <property type="match status" value="1"/>
</dbReference>
<evidence type="ECO:0000256" key="1">
    <source>
        <dbReference type="PIRNR" id="PIRNR005295"/>
    </source>
</evidence>
<protein>
    <submittedName>
        <fullName evidence="2">Hydrolase TatD</fullName>
    </submittedName>
</protein>
<comment type="caution">
    <text evidence="2">The sequence shown here is derived from an EMBL/GenBank/DDBJ whole genome shotgun (WGS) entry which is preliminary data.</text>
</comment>
<sequence length="261" mass="28879">MPEPVPIFDAHLHPEGLSDQDLESMRFFGVERVLVVAHHFPEPTSKALLRHFDDLVERQLPRFEKVGIRAYAALGVHPRCIPRRGLSEVLSALPDYFQGGRVVALGETGLHAGGEEEEEAFLEQLALARGLKLRVVVHTPTTDKERHTRRILTLLRQSGVLPSRVLVDHANARTVRTILEVGHWAGLTLHPEALKAERAVALVRRLGSERLVLNSDAGDGAGDILGLARMANLLAKANLSERIVRRIARENAARFFQVGGE</sequence>
<proteinExistence type="inferred from homology"/>
<dbReference type="Pfam" id="PF01026">
    <property type="entry name" value="TatD_DNase"/>
    <property type="match status" value="1"/>
</dbReference>
<dbReference type="SUPFAM" id="SSF51556">
    <property type="entry name" value="Metallo-dependent hydrolases"/>
    <property type="match status" value="1"/>
</dbReference>
<dbReference type="EMBL" id="JABBJJ010000186">
    <property type="protein sequence ID" value="NMO19473.1"/>
    <property type="molecule type" value="Genomic_DNA"/>
</dbReference>
<gene>
    <name evidence="2" type="ORF">HG543_32055</name>
</gene>
<evidence type="ECO:0000313" key="2">
    <source>
        <dbReference type="EMBL" id="NMO19473.1"/>
    </source>
</evidence>
<dbReference type="GO" id="GO:0016788">
    <property type="term" value="F:hydrolase activity, acting on ester bonds"/>
    <property type="evidence" value="ECO:0007669"/>
    <property type="project" value="UniProtKB-UniRule"/>
</dbReference>
<dbReference type="CDD" id="cd01292">
    <property type="entry name" value="metallo-dependent_hydrolases"/>
    <property type="match status" value="1"/>
</dbReference>
<dbReference type="RefSeq" id="WP_169348722.1">
    <property type="nucleotide sequence ID" value="NZ_JABBJJ010000186.1"/>
</dbReference>
<organism evidence="2 3">
    <name type="scientific">Pyxidicoccus fallax</name>
    <dbReference type="NCBI Taxonomy" id="394095"/>
    <lineage>
        <taxon>Bacteria</taxon>
        <taxon>Pseudomonadati</taxon>
        <taxon>Myxococcota</taxon>
        <taxon>Myxococcia</taxon>
        <taxon>Myxococcales</taxon>
        <taxon>Cystobacterineae</taxon>
        <taxon>Myxococcaceae</taxon>
        <taxon>Pyxidicoccus</taxon>
    </lineage>
</organism>
<dbReference type="InterPro" id="IPR001130">
    <property type="entry name" value="TatD-like"/>
</dbReference>
<reference evidence="2 3" key="1">
    <citation type="submission" date="2020-04" db="EMBL/GenBank/DDBJ databases">
        <title>Draft genome of Pyxidicoccus fallax type strain.</title>
        <authorList>
            <person name="Whitworth D.E."/>
        </authorList>
    </citation>
    <scope>NUCLEOTIDE SEQUENCE [LARGE SCALE GENOMIC DNA]</scope>
    <source>
        <strain evidence="2 3">DSM 14698</strain>
    </source>
</reference>
<dbReference type="Gene3D" id="3.20.20.140">
    <property type="entry name" value="Metal-dependent hydrolases"/>
    <property type="match status" value="1"/>
</dbReference>
<dbReference type="AlphaFoldDB" id="A0A848LPG3"/>
<comment type="similarity">
    <text evidence="1">Belongs to the metallo-dependent hydrolases superfamily.</text>
</comment>
<dbReference type="PIRSF" id="PIRSF005295">
    <property type="entry name" value="UCP005295_TatD"/>
    <property type="match status" value="1"/>
</dbReference>
<name>A0A848LPG3_9BACT</name>
<dbReference type="GO" id="GO:0046872">
    <property type="term" value="F:metal ion binding"/>
    <property type="evidence" value="ECO:0007669"/>
    <property type="project" value="UniProtKB-KW"/>
</dbReference>
<keyword evidence="1" id="KW-0479">Metal-binding</keyword>